<dbReference type="CDD" id="cd00093">
    <property type="entry name" value="HTH_XRE"/>
    <property type="match status" value="1"/>
</dbReference>
<dbReference type="GeneID" id="92946755"/>
<evidence type="ECO:0000313" key="2">
    <source>
        <dbReference type="EMBL" id="QMW93449.1"/>
    </source>
</evidence>
<dbReference type="EMBL" id="CP040628">
    <property type="protein sequence ID" value="QMW93449.1"/>
    <property type="molecule type" value="Genomic_DNA"/>
</dbReference>
<dbReference type="PROSITE" id="PS50943">
    <property type="entry name" value="HTH_CROC1"/>
    <property type="match status" value="1"/>
</dbReference>
<dbReference type="AlphaFoldDB" id="A0AAP9UHC7"/>
<dbReference type="InterPro" id="IPR001387">
    <property type="entry name" value="Cro/C1-type_HTH"/>
</dbReference>
<accession>A0AAP9UHC7</accession>
<dbReference type="GO" id="GO:0003677">
    <property type="term" value="F:DNA binding"/>
    <property type="evidence" value="ECO:0007669"/>
    <property type="project" value="InterPro"/>
</dbReference>
<evidence type="ECO:0000313" key="3">
    <source>
        <dbReference type="Proteomes" id="UP000515243"/>
    </source>
</evidence>
<evidence type="ECO:0000259" key="1">
    <source>
        <dbReference type="PROSITE" id="PS50943"/>
    </source>
</evidence>
<dbReference type="InterPro" id="IPR010982">
    <property type="entry name" value="Lambda_DNA-bd_dom_sf"/>
</dbReference>
<dbReference type="SUPFAM" id="SSF47413">
    <property type="entry name" value="lambda repressor-like DNA-binding domains"/>
    <property type="match status" value="1"/>
</dbReference>
<organism evidence="2 3">
    <name type="scientific">Clostridium butyricum</name>
    <dbReference type="NCBI Taxonomy" id="1492"/>
    <lineage>
        <taxon>Bacteria</taxon>
        <taxon>Bacillati</taxon>
        <taxon>Bacillota</taxon>
        <taxon>Clostridia</taxon>
        <taxon>Eubacteriales</taxon>
        <taxon>Clostridiaceae</taxon>
        <taxon>Clostridium</taxon>
    </lineage>
</organism>
<name>A0AAP9UHC7_CLOBU</name>
<feature type="domain" description="HTH cro/C1-type" evidence="1">
    <location>
        <begin position="3"/>
        <end position="56"/>
    </location>
</feature>
<geneLocation type="plasmid" evidence="2 3">
    <name>pCB_1</name>
</geneLocation>
<keyword evidence="2" id="KW-0614">Plasmid</keyword>
<proteinExistence type="predicted"/>
<dbReference type="Pfam" id="PF01381">
    <property type="entry name" value="HTH_3"/>
    <property type="match status" value="1"/>
</dbReference>
<gene>
    <name evidence="2" type="ORF">FF104_21295</name>
</gene>
<dbReference type="Gene3D" id="1.10.260.40">
    <property type="entry name" value="lambda repressor-like DNA-binding domains"/>
    <property type="match status" value="1"/>
</dbReference>
<dbReference type="SMART" id="SM00530">
    <property type="entry name" value="HTH_XRE"/>
    <property type="match status" value="1"/>
</dbReference>
<sequence length="58" mass="6698">MTLKEMRIKKGLTQEELARKTELSLSTIVKAERKNTCNLDTARKIANALEKTIEEIFF</sequence>
<protein>
    <submittedName>
        <fullName evidence="2">Helix-turn-helix transcriptional regulator</fullName>
    </submittedName>
</protein>
<dbReference type="Proteomes" id="UP000515243">
    <property type="component" value="Plasmid pCB_1"/>
</dbReference>
<reference evidence="2 3" key="1">
    <citation type="submission" date="2019-05" db="EMBL/GenBank/DDBJ databases">
        <authorList>
            <person name="Schori C."/>
            <person name="Ahrens C."/>
        </authorList>
    </citation>
    <scope>NUCLEOTIDE SEQUENCE [LARGE SCALE GENOMIC DNA]</scope>
    <source>
        <strain evidence="2 3">DSM 10702</strain>
        <plasmid evidence="2 3">pCB_1</plasmid>
    </source>
</reference>
<dbReference type="RefSeq" id="WP_080646752.1">
    <property type="nucleotide sequence ID" value="NZ_AP019719.1"/>
</dbReference>